<dbReference type="PRINTS" id="PR00417">
    <property type="entry name" value="PRTPISMRASEI"/>
</dbReference>
<dbReference type="InterPro" id="IPR034149">
    <property type="entry name" value="TOPRIM_TopoI"/>
</dbReference>
<dbReference type="InterPro" id="IPR005733">
    <property type="entry name" value="TopoI_bac-type"/>
</dbReference>
<evidence type="ECO:0000256" key="1">
    <source>
        <dbReference type="ARBA" id="ARBA00000213"/>
    </source>
</evidence>
<feature type="site" description="Interaction with DNA" evidence="8">
    <location>
        <position position="134"/>
    </location>
</feature>
<dbReference type="Pfam" id="PF01751">
    <property type="entry name" value="Toprim"/>
    <property type="match status" value="1"/>
</dbReference>
<dbReference type="InterPro" id="IPR013826">
    <property type="entry name" value="Topo_IA_cen_sub3"/>
</dbReference>
<keyword evidence="5 8" id="KW-0799">Topoisomerase</keyword>
<evidence type="ECO:0000313" key="11">
    <source>
        <dbReference type="EMBL" id="OZC34939.1"/>
    </source>
</evidence>
<dbReference type="InterPro" id="IPR013825">
    <property type="entry name" value="Topo_IA_cen_sub2"/>
</dbReference>
<dbReference type="Gene3D" id="3.40.50.140">
    <property type="match status" value="1"/>
</dbReference>
<comment type="function">
    <text evidence="8">Releases the supercoiling and torsional tension of DNA, which is introduced during the DNA replication and transcription, by transiently cleaving and rejoining one strand of the DNA duplex. Introduces a single-strand break via transesterification at a target site in duplex DNA. The scissile phosphodiester is attacked by the catalytic tyrosine of the enzyme, resulting in the formation of a DNA-(5'-phosphotyrosyl)-enzyme intermediate and the expulsion of a 3'-OH DNA strand. The free DNA strand then undergoes passage around the unbroken strand, thus removing DNA supercoils. Finally, in the religation step, the DNA 3'-OH attacks the covalent intermediate to expel the active-site tyrosine and restore the DNA phosphodiester backbone.</text>
</comment>
<dbReference type="HAMAP" id="MF_00952">
    <property type="entry name" value="Topoisom_1_prok"/>
    <property type="match status" value="1"/>
</dbReference>
<dbReference type="Gene3D" id="1.10.290.10">
    <property type="entry name" value="Topoisomerase I, domain 4"/>
    <property type="match status" value="1"/>
</dbReference>
<dbReference type="Gene3D" id="1.10.460.10">
    <property type="entry name" value="Topoisomerase I, domain 2"/>
    <property type="match status" value="1"/>
</dbReference>
<dbReference type="NCBIfam" id="TIGR01051">
    <property type="entry name" value="topA_bact"/>
    <property type="match status" value="1"/>
</dbReference>
<dbReference type="InterPro" id="IPR013497">
    <property type="entry name" value="Topo_IA_cen"/>
</dbReference>
<feature type="domain" description="Toprim" evidence="9">
    <location>
        <begin position="1"/>
        <end position="110"/>
    </location>
</feature>
<comment type="similarity">
    <text evidence="2 8">Belongs to the type IA topoisomerase family.</text>
</comment>
<protein>
    <recommendedName>
        <fullName evidence="8">DNA topoisomerase 1</fullName>
        <ecNumber evidence="8">5.6.2.1</ecNumber>
    </recommendedName>
    <alternativeName>
        <fullName evidence="8">DNA topoisomerase I</fullName>
    </alternativeName>
</protein>
<feature type="domain" description="Topo IA-type catalytic" evidence="10">
    <location>
        <begin position="124"/>
        <end position="545"/>
    </location>
</feature>
<dbReference type="EC" id="5.6.2.1" evidence="8"/>
<keyword evidence="7 8" id="KW-0413">Isomerase</keyword>
<keyword evidence="4" id="KW-0460">Magnesium</keyword>
<evidence type="ECO:0000256" key="4">
    <source>
        <dbReference type="ARBA" id="ARBA00022842"/>
    </source>
</evidence>
<dbReference type="InterPro" id="IPR003602">
    <property type="entry name" value="Topo_IA_DNA-bd_dom"/>
</dbReference>
<dbReference type="CDD" id="cd03363">
    <property type="entry name" value="TOPRIM_TopoIA_TopoI"/>
    <property type="match status" value="1"/>
</dbReference>
<keyword evidence="6 8" id="KW-0238">DNA-binding</keyword>
<evidence type="ECO:0000256" key="6">
    <source>
        <dbReference type="ARBA" id="ARBA00023125"/>
    </source>
</evidence>
<evidence type="ECO:0000256" key="3">
    <source>
        <dbReference type="ARBA" id="ARBA00022723"/>
    </source>
</evidence>
<dbReference type="InterPro" id="IPR013824">
    <property type="entry name" value="Topo_IA_cen_sub1"/>
</dbReference>
<dbReference type="InterPro" id="IPR003601">
    <property type="entry name" value="Topo_IA_2"/>
</dbReference>
<dbReference type="GO" id="GO:0006265">
    <property type="term" value="P:DNA topological change"/>
    <property type="evidence" value="ECO:0007669"/>
    <property type="project" value="UniProtKB-UniRule"/>
</dbReference>
<comment type="caution">
    <text evidence="11">The sequence shown here is derived from an EMBL/GenBank/DDBJ whole genome shotgun (WGS) entry which is preliminary data.</text>
</comment>
<dbReference type="InterPro" id="IPR000380">
    <property type="entry name" value="Topo_IA"/>
</dbReference>
<reference evidence="11 12" key="1">
    <citation type="submission" date="2017-06" db="EMBL/GenBank/DDBJ databases">
        <title>Draft genome sequence of the halophilic bacterium Marinobacter vinifirmus FB1.</title>
        <authorList>
            <person name="Stepanov V.G."/>
            <person name="Roberts D.J."/>
            <person name="Fox G.E."/>
        </authorList>
    </citation>
    <scope>NUCLEOTIDE SEQUENCE [LARGE SCALE GENOMIC DNA]</scope>
    <source>
        <strain evidence="11 12">FB1</strain>
    </source>
</reference>
<dbReference type="PANTHER" id="PTHR42785:SF1">
    <property type="entry name" value="DNA TOPOISOMERASE"/>
    <property type="match status" value="1"/>
</dbReference>
<accession>A0A7Z1DS08</accession>
<feature type="site" description="Interaction with DNA" evidence="8">
    <location>
        <position position="473"/>
    </location>
</feature>
<feature type="region of interest" description="Interaction with DNA" evidence="8">
    <location>
        <begin position="158"/>
        <end position="163"/>
    </location>
</feature>
<evidence type="ECO:0000256" key="5">
    <source>
        <dbReference type="ARBA" id="ARBA00023029"/>
    </source>
</evidence>
<dbReference type="InterPro" id="IPR006171">
    <property type="entry name" value="TOPRIM_dom"/>
</dbReference>
<feature type="active site" description="O-(5'-phospho-DNA)-tyrosine intermediate" evidence="8">
    <location>
        <position position="280"/>
    </location>
</feature>
<feature type="site" description="Interaction with DNA" evidence="8">
    <location>
        <position position="143"/>
    </location>
</feature>
<dbReference type="InterPro" id="IPR023405">
    <property type="entry name" value="Topo_IA_core_domain"/>
</dbReference>
<comment type="caution">
    <text evidence="8">Lacks conserved residue(s) required for the propagation of feature annotation.</text>
</comment>
<dbReference type="AlphaFoldDB" id="A0A7Z1DS08"/>
<dbReference type="Pfam" id="PF01131">
    <property type="entry name" value="Topoisom_bac"/>
    <property type="match status" value="1"/>
</dbReference>
<evidence type="ECO:0000256" key="2">
    <source>
        <dbReference type="ARBA" id="ARBA00009446"/>
    </source>
</evidence>
<proteinExistence type="inferred from homology"/>
<gene>
    <name evidence="8" type="primary">topA</name>
    <name evidence="11" type="ORF">B9Q17_00110</name>
</gene>
<dbReference type="CDD" id="cd00186">
    <property type="entry name" value="TOP1Ac"/>
    <property type="match status" value="1"/>
</dbReference>
<feature type="site" description="Interaction with DNA" evidence="8">
    <location>
        <position position="282"/>
    </location>
</feature>
<feature type="site" description="Interaction with DNA" evidence="8">
    <location>
        <position position="135"/>
    </location>
</feature>
<organism evidence="11 12">
    <name type="scientific">Marinobacter vinifirmus</name>
    <dbReference type="NCBI Taxonomy" id="355591"/>
    <lineage>
        <taxon>Bacteria</taxon>
        <taxon>Pseudomonadati</taxon>
        <taxon>Pseudomonadota</taxon>
        <taxon>Gammaproteobacteria</taxon>
        <taxon>Pseudomonadales</taxon>
        <taxon>Marinobacteraceae</taxon>
        <taxon>Marinobacter</taxon>
    </lineage>
</organism>
<dbReference type="GO" id="GO:0003917">
    <property type="term" value="F:DNA topoisomerase type I (single strand cut, ATP-independent) activity"/>
    <property type="evidence" value="ECO:0007669"/>
    <property type="project" value="UniProtKB-UniRule"/>
</dbReference>
<keyword evidence="3" id="KW-0479">Metal-binding</keyword>
<dbReference type="PROSITE" id="PS52039">
    <property type="entry name" value="TOPO_IA_2"/>
    <property type="match status" value="1"/>
</dbReference>
<dbReference type="Proteomes" id="UP000216984">
    <property type="component" value="Unassembled WGS sequence"/>
</dbReference>
<dbReference type="PROSITE" id="PS50880">
    <property type="entry name" value="TOPRIM"/>
    <property type="match status" value="1"/>
</dbReference>
<comment type="subunit">
    <text evidence="8">Monomer.</text>
</comment>
<feature type="site" description="Interaction with DNA" evidence="8">
    <location>
        <position position="31"/>
    </location>
</feature>
<evidence type="ECO:0000259" key="10">
    <source>
        <dbReference type="PROSITE" id="PS52039"/>
    </source>
</evidence>
<comment type="catalytic activity">
    <reaction evidence="1 8">
        <text>ATP-independent breakage of single-stranded DNA, followed by passage and rejoining.</text>
        <dbReference type="EC" id="5.6.2.1"/>
    </reaction>
</comment>
<evidence type="ECO:0000313" key="12">
    <source>
        <dbReference type="Proteomes" id="UP000216984"/>
    </source>
</evidence>
<dbReference type="EMBL" id="NEFY01000019">
    <property type="protein sequence ID" value="OZC34939.1"/>
    <property type="molecule type" value="Genomic_DNA"/>
</dbReference>
<feature type="site" description="Interaction with DNA" evidence="8">
    <location>
        <position position="138"/>
    </location>
</feature>
<evidence type="ECO:0000256" key="7">
    <source>
        <dbReference type="ARBA" id="ARBA00023235"/>
    </source>
</evidence>
<dbReference type="SMART" id="SM00436">
    <property type="entry name" value="TOP1Bc"/>
    <property type="match status" value="1"/>
</dbReference>
<dbReference type="SUPFAM" id="SSF56712">
    <property type="entry name" value="Prokaryotic type I DNA topoisomerase"/>
    <property type="match status" value="1"/>
</dbReference>
<evidence type="ECO:0000256" key="8">
    <source>
        <dbReference type="HAMAP-Rule" id="MF_00952"/>
    </source>
</evidence>
<dbReference type="InterPro" id="IPR028612">
    <property type="entry name" value="Topoisom_1_IA"/>
</dbReference>
<dbReference type="Gene3D" id="2.70.20.10">
    <property type="entry name" value="Topoisomerase I, domain 3"/>
    <property type="match status" value="1"/>
</dbReference>
<dbReference type="SMART" id="SM00493">
    <property type="entry name" value="TOPRIM"/>
    <property type="match status" value="1"/>
</dbReference>
<dbReference type="PANTHER" id="PTHR42785">
    <property type="entry name" value="DNA TOPOISOMERASE, TYPE IA, CORE"/>
    <property type="match status" value="1"/>
</dbReference>
<dbReference type="GO" id="GO:0046872">
    <property type="term" value="F:metal ion binding"/>
    <property type="evidence" value="ECO:0007669"/>
    <property type="project" value="UniProtKB-KW"/>
</dbReference>
<dbReference type="RefSeq" id="WP_094625890.1">
    <property type="nucleotide sequence ID" value="NZ_NEFY01000019.1"/>
</dbReference>
<dbReference type="GO" id="GO:0003677">
    <property type="term" value="F:DNA binding"/>
    <property type="evidence" value="ECO:0007669"/>
    <property type="project" value="UniProtKB-KW"/>
</dbReference>
<evidence type="ECO:0000259" key="9">
    <source>
        <dbReference type="PROSITE" id="PS50880"/>
    </source>
</evidence>
<dbReference type="SMART" id="SM00437">
    <property type="entry name" value="TOP1Ac"/>
    <property type="match status" value="1"/>
</dbReference>
<keyword evidence="12" id="KW-1185">Reference proteome</keyword>
<sequence>MKLMIVESPNKVKKIKGYLGDGWRVSASVGHIRDLPDKEMGVEPPDFKPKYVVSPDKKKVVSDLKSLASGASEVYLATDPDREGEAIAFHLKMCLGLTNPKRVTFTEITKSAISKALQNTRMIDDNLVSAQESRRVLDRIVGYHISPLLSQQAGIPLSAGRVQSPAVKLTVLREREIREFRKRNYYVVEIHLANGLTATLDAKGWCEDGKHIFDKAVAEAIAKANRVVVSKSIVEEKEAKPRAPFTTSTLQQAASSILKFTPANTMKYAQALFEQGAISYHRTDTPNLSEDAFYLVKEFLTSIGKDTQQTQLKWATKESAQEAHEAIRPTDPADENCGETEQQRKLYQLIRERTLASVMPPAVDIVTSIEFTTVDEITAGEVVSQAKFTVSGKVQKYPGWRVIAEIEKPGSNDNELPATAEEDEEFDVETNLLTKSTEPPSRFTEATLIKALEKLGIGRPSTYASIMENIKSRGYIIIGDGKKKSDNKIRPTETGEMIVDALDAMTFMNLDYTRILESHLDKIAAGQSNYFQLVRSVYSSITNEAKNIKIDSLVETAACPQCGKAVKRLKSKKKGVGHFWVHMEEEHGCEDFLDDDNGIPVYREKYDSPVTDCPGCGNEIKRLKKKDTDDEYFWVHTNEKHAKNCVKFIKDEDGLPVVIKDQSRECPGCGKPVIRRYSQAKEFHFWVHQTQSHEKGCHKFINDADGRPVIEQGA</sequence>
<name>A0A7Z1DS08_9GAMM</name>